<evidence type="ECO:0000313" key="2">
    <source>
        <dbReference type="EMBL" id="WJZ86400.1"/>
    </source>
</evidence>
<dbReference type="Pfam" id="PF14111">
    <property type="entry name" value="DUF4283"/>
    <property type="match status" value="1"/>
</dbReference>
<dbReference type="PANTHER" id="PTHR34427">
    <property type="entry name" value="DUF4283 DOMAIN PROTEIN"/>
    <property type="match status" value="1"/>
</dbReference>
<proteinExistence type="predicted"/>
<dbReference type="InterPro" id="IPR025558">
    <property type="entry name" value="DUF4283"/>
</dbReference>
<dbReference type="PANTHER" id="PTHR34427:SF5">
    <property type="entry name" value="DUF4283 DOMAIN-CONTAINING PROTEIN"/>
    <property type="match status" value="1"/>
</dbReference>
<gene>
    <name evidence="2" type="ORF">VitviT2T_005858</name>
</gene>
<organism evidence="2 3">
    <name type="scientific">Vitis vinifera</name>
    <name type="common">Grape</name>
    <dbReference type="NCBI Taxonomy" id="29760"/>
    <lineage>
        <taxon>Eukaryota</taxon>
        <taxon>Viridiplantae</taxon>
        <taxon>Streptophyta</taxon>
        <taxon>Embryophyta</taxon>
        <taxon>Tracheophyta</taxon>
        <taxon>Spermatophyta</taxon>
        <taxon>Magnoliopsida</taxon>
        <taxon>eudicotyledons</taxon>
        <taxon>Gunneridae</taxon>
        <taxon>Pentapetalae</taxon>
        <taxon>rosids</taxon>
        <taxon>Vitales</taxon>
        <taxon>Vitaceae</taxon>
        <taxon>Viteae</taxon>
        <taxon>Vitis</taxon>
    </lineage>
</organism>
<dbReference type="Proteomes" id="UP001227230">
    <property type="component" value="Chromosome 4"/>
</dbReference>
<accession>A0ABY9BU56</accession>
<keyword evidence="3" id="KW-1185">Reference proteome</keyword>
<sequence>MGKGCALLEFETVEEAKRVLAAGVRVVGGIQLGLELWSPSFGCFAEDGDRKEAWVRILGFPISLWVPSVLRRVGEECGGFLGIDPLTERKEELEWARVQRESTPSPSSSEIGLDLCSSFASDSLCSLSPQSLRYAFRFQPI</sequence>
<protein>
    <recommendedName>
        <fullName evidence="1">DUF4283 domain-containing protein</fullName>
    </recommendedName>
</protein>
<dbReference type="EMBL" id="CP126651">
    <property type="protein sequence ID" value="WJZ86400.1"/>
    <property type="molecule type" value="Genomic_DNA"/>
</dbReference>
<feature type="domain" description="DUF4283" evidence="1">
    <location>
        <begin position="1"/>
        <end position="43"/>
    </location>
</feature>
<evidence type="ECO:0000313" key="3">
    <source>
        <dbReference type="Proteomes" id="UP001227230"/>
    </source>
</evidence>
<evidence type="ECO:0000259" key="1">
    <source>
        <dbReference type="Pfam" id="PF14111"/>
    </source>
</evidence>
<reference evidence="2 3" key="1">
    <citation type="journal article" date="2023" name="Hortic Res">
        <title>The complete reference genome for grapevine (Vitis vinifera L.) genetics and breeding.</title>
        <authorList>
            <person name="Shi X."/>
            <person name="Cao S."/>
            <person name="Wang X."/>
            <person name="Huang S."/>
            <person name="Wang Y."/>
            <person name="Liu Z."/>
            <person name="Liu W."/>
            <person name="Leng X."/>
            <person name="Peng Y."/>
            <person name="Wang N."/>
            <person name="Wang Y."/>
            <person name="Ma Z."/>
            <person name="Xu X."/>
            <person name="Zhang F."/>
            <person name="Xue H."/>
            <person name="Zhong H."/>
            <person name="Wang Y."/>
            <person name="Zhang K."/>
            <person name="Velt A."/>
            <person name="Avia K."/>
            <person name="Holtgrawe D."/>
            <person name="Grimplet J."/>
            <person name="Matus J.T."/>
            <person name="Ware D."/>
            <person name="Wu X."/>
            <person name="Wang H."/>
            <person name="Liu C."/>
            <person name="Fang Y."/>
            <person name="Rustenholz C."/>
            <person name="Cheng Z."/>
            <person name="Xiao H."/>
            <person name="Zhou Y."/>
        </authorList>
    </citation>
    <scope>NUCLEOTIDE SEQUENCE [LARGE SCALE GENOMIC DNA]</scope>
    <source>
        <strain evidence="3">cv. Pinot noir / PN40024</strain>
        <tissue evidence="2">Leaf</tissue>
    </source>
</reference>
<name>A0ABY9BU56_VITVI</name>